<dbReference type="PROSITE" id="PS51257">
    <property type="entry name" value="PROKAR_LIPOPROTEIN"/>
    <property type="match status" value="1"/>
</dbReference>
<keyword evidence="1" id="KW-0732">Signal</keyword>
<feature type="chain" id="PRO_5032418829" description="Lipoprotein" evidence="1">
    <location>
        <begin position="21"/>
        <end position="750"/>
    </location>
</feature>
<evidence type="ECO:0000256" key="1">
    <source>
        <dbReference type="SAM" id="SignalP"/>
    </source>
</evidence>
<proteinExistence type="predicted"/>
<dbReference type="EMBL" id="CP031517">
    <property type="protein sequence ID" value="QOS39101.1"/>
    <property type="molecule type" value="Genomic_DNA"/>
</dbReference>
<reference evidence="2 3" key="1">
    <citation type="submission" date="2018-08" db="EMBL/GenBank/DDBJ databases">
        <title>The first complete genome of Treponema rectale (CHPAT), a commensal spirochete of the bovine rectum.</title>
        <authorList>
            <person name="Staton G.J."/>
            <person name="Clegg S.R."/>
            <person name="Carter S.D."/>
            <person name="Radford A.D."/>
            <person name="Darby A."/>
            <person name="Hall N."/>
            <person name="Birtles R.J."/>
            <person name="Evans N.J."/>
        </authorList>
    </citation>
    <scope>NUCLEOTIDE SEQUENCE [LARGE SCALE GENOMIC DNA]</scope>
    <source>
        <strain evidence="2 3">CHPA</strain>
    </source>
</reference>
<accession>A0A7M1XJY8</accession>
<evidence type="ECO:0000313" key="2">
    <source>
        <dbReference type="EMBL" id="QOS39101.1"/>
    </source>
</evidence>
<evidence type="ECO:0000313" key="3">
    <source>
        <dbReference type="Proteomes" id="UP000593591"/>
    </source>
</evidence>
<gene>
    <name evidence="2" type="ORF">DYE49_00980</name>
</gene>
<protein>
    <recommendedName>
        <fullName evidence="4">Lipoprotein</fullName>
    </recommendedName>
</protein>
<sequence length="750" mass="85008">MKSKLAKLLLLVPLSLSLIGCDDKEEVIVTKDESTIIKDAKSTDPYLKNKDYNSLAYAFIYNLKSGLKSYESNTTGSVKAKVMFFDYNIEFDSCIYKSGNKFYSKDYSTSIFMTIQNEFYMVDKEKILVSRDMKEYNVYTMDDYHQISYSFDQYTIMGYVFNNESIRKAELVSDKEDNISIKYTLDNELATNLVKIDLKENGGLSSYPTFDKIELTLSMKNDFTPLSYSINAVYDASKPFIGSSKVTQVGECKFSKVNEEITIPNETFLAQKLGADPSKLVLQDEEREIKDELLDSVKRLDLAKGVNLTGDVTIDLQGVPMVLNIDGDLSFDTARLTEDELYSTLNFYCNLQGNEMLNSLISLIKSVAKDSLGDYASLLDEFKSLNIVYDGKGNIYLIPNNQNDVTNTVLKIKLTDILDGILQKINLYNLISNSNNDLVTFKKTNIKDDKNFTIELSLNEETITNLKKSINTFLEGEYGALLKVMLGYEDFDSLNISATIKDGLLSGFDASLKYLKTAQEENQQPTVTTLISAHLSLENKEFNYQEKITQAEEIYSTYQSVLDLKSRMEALAENIYVSEGCLKKINEVLTEYEALSQQQKDFISTTVVETLQRAKENLPVVLQFIAQLNKYDLDHLDNQTILELATLYTKGNINRDLLISEIGDETYNKLTSMDDKVDYTTFDNCISKFTSEDETTWGLTTEEIKDIKLLFDIAKIYPGVKTTMMLKLLMAGNTLSIDDLETKINNLANN</sequence>
<dbReference type="Proteomes" id="UP000593591">
    <property type="component" value="Chromosome"/>
</dbReference>
<evidence type="ECO:0008006" key="4">
    <source>
        <dbReference type="Google" id="ProtNLM"/>
    </source>
</evidence>
<name>A0A7M1XJY8_9SPIR</name>
<dbReference type="KEGG" id="trc:DYE49_00980"/>
<feature type="signal peptide" evidence="1">
    <location>
        <begin position="1"/>
        <end position="20"/>
    </location>
</feature>
<organism evidence="2 3">
    <name type="scientific">Treponema rectale</name>
    <dbReference type="NCBI Taxonomy" id="744512"/>
    <lineage>
        <taxon>Bacteria</taxon>
        <taxon>Pseudomonadati</taxon>
        <taxon>Spirochaetota</taxon>
        <taxon>Spirochaetia</taxon>
        <taxon>Spirochaetales</taxon>
        <taxon>Treponemataceae</taxon>
        <taxon>Treponema</taxon>
    </lineage>
</organism>
<dbReference type="AlphaFoldDB" id="A0A7M1XJY8"/>